<dbReference type="InterPro" id="IPR003313">
    <property type="entry name" value="AraC-bd"/>
</dbReference>
<gene>
    <name evidence="6" type="ORF">LPU83_2695</name>
</gene>
<dbReference type="EMBL" id="HG916852">
    <property type="protein sequence ID" value="CDM58347.1"/>
    <property type="molecule type" value="Genomic_DNA"/>
</dbReference>
<evidence type="ECO:0000256" key="1">
    <source>
        <dbReference type="ARBA" id="ARBA00023015"/>
    </source>
</evidence>
<dbReference type="InterPro" id="IPR009057">
    <property type="entry name" value="Homeodomain-like_sf"/>
</dbReference>
<dbReference type="Gene3D" id="1.10.10.60">
    <property type="entry name" value="Homeodomain-like"/>
    <property type="match status" value="1"/>
</dbReference>
<dbReference type="SUPFAM" id="SSF46689">
    <property type="entry name" value="Homeodomain-like"/>
    <property type="match status" value="2"/>
</dbReference>
<dbReference type="Pfam" id="PF02311">
    <property type="entry name" value="AraC_binding"/>
    <property type="match status" value="1"/>
</dbReference>
<dbReference type="GO" id="GO:0003700">
    <property type="term" value="F:DNA-binding transcription factor activity"/>
    <property type="evidence" value="ECO:0007669"/>
    <property type="project" value="InterPro"/>
</dbReference>
<dbReference type="SMART" id="SM00342">
    <property type="entry name" value="HTH_ARAC"/>
    <property type="match status" value="1"/>
</dbReference>
<dbReference type="PANTHER" id="PTHR46796:SF2">
    <property type="entry name" value="TRANSCRIPTIONAL REGULATORY PROTEIN"/>
    <property type="match status" value="1"/>
</dbReference>
<keyword evidence="3" id="KW-0010">Activator</keyword>
<accession>W6RAP1</accession>
<dbReference type="PROSITE" id="PS01124">
    <property type="entry name" value="HTH_ARAC_FAMILY_2"/>
    <property type="match status" value="1"/>
</dbReference>
<dbReference type="SUPFAM" id="SSF51215">
    <property type="entry name" value="Regulatory protein AraC"/>
    <property type="match status" value="1"/>
</dbReference>
<dbReference type="AlphaFoldDB" id="W6RAP1"/>
<keyword evidence="4" id="KW-0804">Transcription</keyword>
<evidence type="ECO:0000256" key="2">
    <source>
        <dbReference type="ARBA" id="ARBA00023125"/>
    </source>
</evidence>
<dbReference type="Proteomes" id="UP000019443">
    <property type="component" value="Chromosome"/>
</dbReference>
<evidence type="ECO:0000256" key="3">
    <source>
        <dbReference type="ARBA" id="ARBA00023159"/>
    </source>
</evidence>
<keyword evidence="7" id="KW-1185">Reference proteome</keyword>
<organism evidence="6 7">
    <name type="scientific">Rhizobium favelukesii</name>
    <dbReference type="NCBI Taxonomy" id="348824"/>
    <lineage>
        <taxon>Bacteria</taxon>
        <taxon>Pseudomonadati</taxon>
        <taxon>Pseudomonadota</taxon>
        <taxon>Alphaproteobacteria</taxon>
        <taxon>Hyphomicrobiales</taxon>
        <taxon>Rhizobiaceae</taxon>
        <taxon>Rhizobium/Agrobacterium group</taxon>
        <taxon>Rhizobium</taxon>
    </lineage>
</organism>
<name>W6RAP1_9HYPH</name>
<dbReference type="KEGG" id="rhl:LPU83_2695"/>
<reference evidence="6" key="1">
    <citation type="submission" date="2013-11" db="EMBL/GenBank/DDBJ databases">
        <title>Draft genome sequence of the broad-host-range Rhizobium sp. LPU83 strain, a member of the low-genetic diversity Oregon-like Rhizobium sp. group.</title>
        <authorList>
            <person name="Wibberg D."/>
            <person name="Puehler A."/>
            <person name="Schlueter A."/>
        </authorList>
    </citation>
    <scope>NUCLEOTIDE SEQUENCE [LARGE SCALE GENOMIC DNA]</scope>
    <source>
        <strain evidence="6">LPU83</strain>
    </source>
</reference>
<evidence type="ECO:0000313" key="6">
    <source>
        <dbReference type="EMBL" id="CDM58347.1"/>
    </source>
</evidence>
<feature type="domain" description="HTH araC/xylS-type" evidence="5">
    <location>
        <begin position="248"/>
        <end position="345"/>
    </location>
</feature>
<dbReference type="InterPro" id="IPR018060">
    <property type="entry name" value="HTH_AraC"/>
</dbReference>
<dbReference type="InterPro" id="IPR037923">
    <property type="entry name" value="HTH-like"/>
</dbReference>
<evidence type="ECO:0000256" key="4">
    <source>
        <dbReference type="ARBA" id="ARBA00023163"/>
    </source>
</evidence>
<dbReference type="PROSITE" id="PS00041">
    <property type="entry name" value="HTH_ARAC_FAMILY_1"/>
    <property type="match status" value="1"/>
</dbReference>
<dbReference type="eggNOG" id="COG2207">
    <property type="taxonomic scope" value="Bacteria"/>
</dbReference>
<dbReference type="InterPro" id="IPR050204">
    <property type="entry name" value="AraC_XylS_family_regulators"/>
</dbReference>
<evidence type="ECO:0000259" key="5">
    <source>
        <dbReference type="PROSITE" id="PS01124"/>
    </source>
</evidence>
<dbReference type="HOGENOM" id="CLU_000445_88_16_5"/>
<dbReference type="PANTHER" id="PTHR46796">
    <property type="entry name" value="HTH-TYPE TRANSCRIPTIONAL ACTIVATOR RHAS-RELATED"/>
    <property type="match status" value="1"/>
</dbReference>
<dbReference type="Pfam" id="PF12833">
    <property type="entry name" value="HTH_18"/>
    <property type="match status" value="1"/>
</dbReference>
<dbReference type="PATRIC" id="fig|348824.6.peg.2905"/>
<keyword evidence="2" id="KW-0238">DNA-binding</keyword>
<proteinExistence type="predicted"/>
<keyword evidence="1" id="KW-0805">Transcription regulation</keyword>
<sequence length="357" mass="38772">MVEIAGAILVGLADDLGIVSGKAAHQEGGDVQLLPGCKIVSQNDCNFGIKHSSLFHAGSKVALDQDVSNHAFEGLERLCMEPGTDGILTAPAFPGIERIEAQFSGNAFEPHRHDTYALGVTIKGVQTFSYRGKRRFSMPGQVIVLHPDEEHDGGAGTDDGLQYRMLYLEPALLFECLDAEKIGLPFVDEPVIGDPILADTLLAALGELDRELDELFVDDFVSRVAGGLAKHARTPLRPLANVAWERTRLARDYLEAHATEAVRSGELEVVTGLDRFSLARHFRAAFATSPHRYLLMRRLQQARVMIGAGEGLSDVAAATGFADQSHLTRHFKKAYGLTPGQWAGLRRVSPQGRSAAR</sequence>
<dbReference type="InterPro" id="IPR018062">
    <property type="entry name" value="HTH_AraC-typ_CS"/>
</dbReference>
<protein>
    <submittedName>
        <fullName evidence="6">HTH-type transcriptional activator rhaS L-rhamnose operon regulatory protein rhaS</fullName>
    </submittedName>
</protein>
<dbReference type="GO" id="GO:0043565">
    <property type="term" value="F:sequence-specific DNA binding"/>
    <property type="evidence" value="ECO:0007669"/>
    <property type="project" value="InterPro"/>
</dbReference>
<evidence type="ECO:0000313" key="7">
    <source>
        <dbReference type="Proteomes" id="UP000019443"/>
    </source>
</evidence>